<accession>A0A915HNS4</accession>
<keyword evidence="1" id="KW-1185">Reference proteome</keyword>
<proteinExistence type="predicted"/>
<dbReference type="AlphaFoldDB" id="A0A915HNS4"/>
<organism evidence="1 2">
    <name type="scientific">Romanomermis culicivorax</name>
    <name type="common">Nematode worm</name>
    <dbReference type="NCBI Taxonomy" id="13658"/>
    <lineage>
        <taxon>Eukaryota</taxon>
        <taxon>Metazoa</taxon>
        <taxon>Ecdysozoa</taxon>
        <taxon>Nematoda</taxon>
        <taxon>Enoplea</taxon>
        <taxon>Dorylaimia</taxon>
        <taxon>Mermithida</taxon>
        <taxon>Mermithoidea</taxon>
        <taxon>Mermithidae</taxon>
        <taxon>Romanomermis</taxon>
    </lineage>
</organism>
<name>A0A915HNS4_ROMCU</name>
<protein>
    <submittedName>
        <fullName evidence="2">Uncharacterized protein</fullName>
    </submittedName>
</protein>
<reference evidence="2" key="1">
    <citation type="submission" date="2022-11" db="UniProtKB">
        <authorList>
            <consortium name="WormBaseParasite"/>
        </authorList>
    </citation>
    <scope>IDENTIFICATION</scope>
</reference>
<sequence>MCIIVFLEQRLWLMPRLQYTLDHRGYQFQGTSQHA</sequence>
<evidence type="ECO:0000313" key="1">
    <source>
        <dbReference type="Proteomes" id="UP000887565"/>
    </source>
</evidence>
<dbReference type="Proteomes" id="UP000887565">
    <property type="component" value="Unplaced"/>
</dbReference>
<evidence type="ECO:0000313" key="2">
    <source>
        <dbReference type="WBParaSite" id="nRc.2.0.1.t03593-RA"/>
    </source>
</evidence>
<dbReference type="WBParaSite" id="nRc.2.0.1.t03593-RA">
    <property type="protein sequence ID" value="nRc.2.0.1.t03593-RA"/>
    <property type="gene ID" value="nRc.2.0.1.g03593"/>
</dbReference>